<evidence type="ECO:0000256" key="4">
    <source>
        <dbReference type="ARBA" id="ARBA00023163"/>
    </source>
</evidence>
<dbReference type="GO" id="GO:0043565">
    <property type="term" value="F:sequence-specific DNA binding"/>
    <property type="evidence" value="ECO:0007669"/>
    <property type="project" value="TreeGrafter"/>
</dbReference>
<dbReference type="CDD" id="cd08422">
    <property type="entry name" value="PBP2_CrgA_like"/>
    <property type="match status" value="1"/>
</dbReference>
<keyword evidence="3" id="KW-0238">DNA-binding</keyword>
<dbReference type="AlphaFoldDB" id="W0V6X4"/>
<dbReference type="InterPro" id="IPR036388">
    <property type="entry name" value="WH-like_DNA-bd_sf"/>
</dbReference>
<dbReference type="EMBL" id="HG322949">
    <property type="protein sequence ID" value="CDG83631.1"/>
    <property type="molecule type" value="Genomic_DNA"/>
</dbReference>
<evidence type="ECO:0000313" key="6">
    <source>
        <dbReference type="EMBL" id="CDG83631.1"/>
    </source>
</evidence>
<organism evidence="6 7">
    <name type="scientific">Janthinobacterium agaricidamnosum NBRC 102515 = DSM 9628</name>
    <dbReference type="NCBI Taxonomy" id="1349767"/>
    <lineage>
        <taxon>Bacteria</taxon>
        <taxon>Pseudomonadati</taxon>
        <taxon>Pseudomonadota</taxon>
        <taxon>Betaproteobacteria</taxon>
        <taxon>Burkholderiales</taxon>
        <taxon>Oxalobacteraceae</taxon>
        <taxon>Janthinobacterium</taxon>
    </lineage>
</organism>
<dbReference type="OrthoDB" id="8538345at2"/>
<dbReference type="InterPro" id="IPR000847">
    <property type="entry name" value="LysR_HTH_N"/>
</dbReference>
<dbReference type="Pfam" id="PF00126">
    <property type="entry name" value="HTH_1"/>
    <property type="match status" value="1"/>
</dbReference>
<keyword evidence="2" id="KW-0805">Transcription regulation</keyword>
<dbReference type="PATRIC" id="fig|1349767.4.peg.4713"/>
<dbReference type="STRING" id="1349767.GJA_3005"/>
<dbReference type="eggNOG" id="COG0583">
    <property type="taxonomic scope" value="Bacteria"/>
</dbReference>
<dbReference type="GO" id="GO:0006351">
    <property type="term" value="P:DNA-templated transcription"/>
    <property type="evidence" value="ECO:0007669"/>
    <property type="project" value="TreeGrafter"/>
</dbReference>
<dbReference type="Pfam" id="PF03466">
    <property type="entry name" value="LysR_substrate"/>
    <property type="match status" value="1"/>
</dbReference>
<dbReference type="InterPro" id="IPR058163">
    <property type="entry name" value="LysR-type_TF_proteobact-type"/>
</dbReference>
<feature type="domain" description="HTH lysR-type" evidence="5">
    <location>
        <begin position="1"/>
        <end position="59"/>
    </location>
</feature>
<dbReference type="Proteomes" id="UP000027604">
    <property type="component" value="Chromosome I"/>
</dbReference>
<dbReference type="PANTHER" id="PTHR30537:SF72">
    <property type="entry name" value="LYSR FAMILY TRANSCRIPTIONAL REGULATOR"/>
    <property type="match status" value="1"/>
</dbReference>
<dbReference type="InterPro" id="IPR036390">
    <property type="entry name" value="WH_DNA-bd_sf"/>
</dbReference>
<dbReference type="PROSITE" id="PS50931">
    <property type="entry name" value="HTH_LYSR"/>
    <property type="match status" value="1"/>
</dbReference>
<keyword evidence="7" id="KW-1185">Reference proteome</keyword>
<dbReference type="Gene3D" id="3.40.190.290">
    <property type="match status" value="1"/>
</dbReference>
<dbReference type="RefSeq" id="WP_038493202.1">
    <property type="nucleotide sequence ID" value="NZ_BCTH01000082.1"/>
</dbReference>
<dbReference type="HOGENOM" id="CLU_039613_16_3_4"/>
<evidence type="ECO:0000259" key="5">
    <source>
        <dbReference type="PROSITE" id="PS50931"/>
    </source>
</evidence>
<dbReference type="FunFam" id="1.10.10.10:FF:000001">
    <property type="entry name" value="LysR family transcriptional regulator"/>
    <property type="match status" value="1"/>
</dbReference>
<dbReference type="SUPFAM" id="SSF46785">
    <property type="entry name" value="Winged helix' DNA-binding domain"/>
    <property type="match status" value="1"/>
</dbReference>
<dbReference type="PANTHER" id="PTHR30537">
    <property type="entry name" value="HTH-TYPE TRANSCRIPTIONAL REGULATOR"/>
    <property type="match status" value="1"/>
</dbReference>
<dbReference type="SUPFAM" id="SSF53850">
    <property type="entry name" value="Periplasmic binding protein-like II"/>
    <property type="match status" value="1"/>
</dbReference>
<sequence length="302" mass="32843">MDRLDALKVFCAVVESGGFSKAAGKLGISTSSVTNQVAALEQHFHARLLNRTTRSMSLTDEGRQCHQHALRLLGDMAELESSLQQAAGTPSGGLRVDLPSSISRNLVAPALPRFLAAYPGIKLRLTVSDRMIDMVEEGVDVMVRIGDLADSSLVARCLLKMEYICCASPDFVARHGAPDTPDDLARLPCLNFLYPKSRQVRQWMFRHDGAHGGQPYPQTPPGIIDFDHIESMITAAQAGCGIVQALSVSVLEPIRDGTLLPLLPAWRSPGPDVSVLTQARHHRAAKVKVFVDFLAELFQKVA</sequence>
<evidence type="ECO:0000256" key="2">
    <source>
        <dbReference type="ARBA" id="ARBA00023015"/>
    </source>
</evidence>
<keyword evidence="4" id="KW-0804">Transcription</keyword>
<protein>
    <submittedName>
        <fullName evidence="6">Bacterial regulatory helix-turn-helix, lysR family protein</fullName>
    </submittedName>
</protein>
<evidence type="ECO:0000256" key="3">
    <source>
        <dbReference type="ARBA" id="ARBA00023125"/>
    </source>
</evidence>
<evidence type="ECO:0000313" key="7">
    <source>
        <dbReference type="Proteomes" id="UP000027604"/>
    </source>
</evidence>
<dbReference type="InterPro" id="IPR005119">
    <property type="entry name" value="LysR_subst-bd"/>
</dbReference>
<evidence type="ECO:0000256" key="1">
    <source>
        <dbReference type="ARBA" id="ARBA00009437"/>
    </source>
</evidence>
<dbReference type="Gene3D" id="1.10.10.10">
    <property type="entry name" value="Winged helix-like DNA-binding domain superfamily/Winged helix DNA-binding domain"/>
    <property type="match status" value="1"/>
</dbReference>
<comment type="similarity">
    <text evidence="1">Belongs to the LysR transcriptional regulatory family.</text>
</comment>
<accession>W0V6X4</accession>
<proteinExistence type="inferred from homology"/>
<dbReference type="KEGG" id="jag:GJA_3005"/>
<reference evidence="6 7" key="1">
    <citation type="journal article" date="2015" name="Genome Announc.">
        <title>Genome Sequence of Mushroom Soft-Rot Pathogen Janthinobacterium agaricidamnosum.</title>
        <authorList>
            <person name="Graupner K."/>
            <person name="Lackner G."/>
            <person name="Hertweck C."/>
        </authorList>
    </citation>
    <scope>NUCLEOTIDE SEQUENCE [LARGE SCALE GENOMIC DNA]</scope>
    <source>
        <strain evidence="7">NBRC 102515 / DSM 9628</strain>
    </source>
</reference>
<dbReference type="GO" id="GO:0003700">
    <property type="term" value="F:DNA-binding transcription factor activity"/>
    <property type="evidence" value="ECO:0007669"/>
    <property type="project" value="InterPro"/>
</dbReference>
<gene>
    <name evidence="6" type="ORF">GJA_3005</name>
</gene>
<name>W0V6X4_9BURK</name>